<dbReference type="GeneID" id="301324803"/>
<gene>
    <name evidence="8 10" type="primary">trpS</name>
    <name evidence="10" type="ORF">KSV97_07690</name>
    <name evidence="11" type="ORF">KSW06_07565</name>
</gene>
<keyword evidence="4 8" id="KW-0067">ATP-binding</keyword>
<evidence type="ECO:0000313" key="11">
    <source>
        <dbReference type="EMBL" id="MBV3393109.1"/>
    </source>
</evidence>
<evidence type="ECO:0000256" key="1">
    <source>
        <dbReference type="ARBA" id="ARBA00005594"/>
    </source>
</evidence>
<dbReference type="EMBL" id="JAHOEL010000046">
    <property type="protein sequence ID" value="MBV3393109.1"/>
    <property type="molecule type" value="Genomic_DNA"/>
</dbReference>
<evidence type="ECO:0000256" key="7">
    <source>
        <dbReference type="ARBA" id="ARBA00049929"/>
    </source>
</evidence>
<feature type="binding site" evidence="8">
    <location>
        <begin position="9"/>
        <end position="11"/>
    </location>
    <ligand>
        <name>ATP</name>
        <dbReference type="ChEBI" id="CHEBI:30616"/>
    </ligand>
</feature>
<dbReference type="HAMAP" id="MF_00140_B">
    <property type="entry name" value="Trp_tRNA_synth_B"/>
    <property type="match status" value="1"/>
</dbReference>
<dbReference type="InterPro" id="IPR002305">
    <property type="entry name" value="aa-tRNA-synth_Ic"/>
</dbReference>
<feature type="binding site" evidence="8">
    <location>
        <begin position="17"/>
        <end position="18"/>
    </location>
    <ligand>
        <name>ATP</name>
        <dbReference type="ChEBI" id="CHEBI:30616"/>
    </ligand>
</feature>
<dbReference type="PANTHER" id="PTHR43766">
    <property type="entry name" value="TRYPTOPHAN--TRNA LIGASE, MITOCHONDRIAL"/>
    <property type="match status" value="1"/>
</dbReference>
<dbReference type="InterPro" id="IPR001412">
    <property type="entry name" value="aa-tRNA-synth_I_CS"/>
</dbReference>
<dbReference type="GO" id="GO:0005829">
    <property type="term" value="C:cytosol"/>
    <property type="evidence" value="ECO:0007669"/>
    <property type="project" value="TreeGrafter"/>
</dbReference>
<sequence>MKRMLSGIKPTGRVTLGNYIGAIKPFVQFQNEYEMIIFVANLHSMTIYQEPKDLRKNTKDLIALYIAAGLDPEQVTLFLQSDVLEHAQLGWYLGCMVSMGELSRMTQYKSKKLEAEEKGGHIGAGIFNYPSLMNADILMYDPDYVPVGEDQKQHVELARNVAERFNSRYSDTFKLPEPIIPKVGGRIMDLQDPTKKMSKSSPNGKGCIYVLDPVNVSKKKILSAVTDSDSHVKFDPENKPGISNLLEIYSIISGKTIEELETMYEGKGYGDFKKDLAEVVGDELQRIQDRYNEILDGDYLDNVLEAGAEKARRIARKKLAKVERKIGITIKKK</sequence>
<comment type="function">
    <text evidence="8">Catalyzes the attachment of tryptophan to tRNA(Trp).</text>
</comment>
<comment type="subunit">
    <text evidence="8">Homodimer.</text>
</comment>
<dbReference type="InterPro" id="IPR024109">
    <property type="entry name" value="Trp-tRNA-ligase_bac-type"/>
</dbReference>
<reference evidence="10 13" key="1">
    <citation type="submission" date="2021-06" db="EMBL/GenBank/DDBJ databases">
        <title>Collection of gut derived symbiotic bacterial strains cultured from healthy donors.</title>
        <authorList>
            <person name="Lin H."/>
            <person name="Littmann E."/>
            <person name="Pamer E.G."/>
        </authorList>
    </citation>
    <scope>NUCLEOTIDE SEQUENCE</scope>
    <source>
        <strain evidence="11 13">MSK.21.70</strain>
        <strain evidence="10">MSK.21.82</strain>
    </source>
</reference>
<evidence type="ECO:0000313" key="10">
    <source>
        <dbReference type="EMBL" id="MBV3383099.1"/>
    </source>
</evidence>
<dbReference type="GO" id="GO:0004830">
    <property type="term" value="F:tryptophan-tRNA ligase activity"/>
    <property type="evidence" value="ECO:0007669"/>
    <property type="project" value="UniProtKB-UniRule"/>
</dbReference>
<proteinExistence type="inferred from homology"/>
<dbReference type="PROSITE" id="PS00178">
    <property type="entry name" value="AA_TRNA_LIGASE_I"/>
    <property type="match status" value="1"/>
</dbReference>
<keyword evidence="8" id="KW-0963">Cytoplasm</keyword>
<accession>A0AAW4MVX2</accession>
<dbReference type="GO" id="GO:0005524">
    <property type="term" value="F:ATP binding"/>
    <property type="evidence" value="ECO:0007669"/>
    <property type="project" value="UniProtKB-UniRule"/>
</dbReference>
<dbReference type="Proteomes" id="UP001196408">
    <property type="component" value="Unassembled WGS sequence"/>
</dbReference>
<dbReference type="FunFam" id="1.10.240.10:FF:000002">
    <property type="entry name" value="Tryptophan--tRNA ligase"/>
    <property type="match status" value="1"/>
</dbReference>
<dbReference type="AlphaFoldDB" id="A0AAW4MVX2"/>
<comment type="catalytic activity">
    <reaction evidence="7 8">
        <text>tRNA(Trp) + L-tryptophan + ATP = L-tryptophyl-tRNA(Trp) + AMP + diphosphate + H(+)</text>
        <dbReference type="Rhea" id="RHEA:24080"/>
        <dbReference type="Rhea" id="RHEA-COMP:9671"/>
        <dbReference type="Rhea" id="RHEA-COMP:9705"/>
        <dbReference type="ChEBI" id="CHEBI:15378"/>
        <dbReference type="ChEBI" id="CHEBI:30616"/>
        <dbReference type="ChEBI" id="CHEBI:33019"/>
        <dbReference type="ChEBI" id="CHEBI:57912"/>
        <dbReference type="ChEBI" id="CHEBI:78442"/>
        <dbReference type="ChEBI" id="CHEBI:78535"/>
        <dbReference type="ChEBI" id="CHEBI:456215"/>
        <dbReference type="EC" id="6.1.1.2"/>
    </reaction>
</comment>
<keyword evidence="3 8" id="KW-0547">Nucleotide-binding</keyword>
<dbReference type="InterPro" id="IPR050203">
    <property type="entry name" value="Trp-tRNA_synthetase"/>
</dbReference>
<keyword evidence="13" id="KW-1185">Reference proteome</keyword>
<dbReference type="Proteomes" id="UP001197492">
    <property type="component" value="Unassembled WGS sequence"/>
</dbReference>
<dbReference type="PANTHER" id="PTHR43766:SF1">
    <property type="entry name" value="TRYPTOPHAN--TRNA LIGASE, MITOCHONDRIAL"/>
    <property type="match status" value="1"/>
</dbReference>
<evidence type="ECO:0000256" key="6">
    <source>
        <dbReference type="ARBA" id="ARBA00023146"/>
    </source>
</evidence>
<comment type="caution">
    <text evidence="10">The sequence shown here is derived from an EMBL/GenBank/DDBJ whole genome shotgun (WGS) entry which is preliminary data.</text>
</comment>
<comment type="subcellular location">
    <subcellularLocation>
        <location evidence="8">Cytoplasm</location>
    </subcellularLocation>
</comment>
<dbReference type="CDD" id="cd00806">
    <property type="entry name" value="TrpRS_core"/>
    <property type="match status" value="1"/>
</dbReference>
<feature type="binding site" evidence="8">
    <location>
        <begin position="148"/>
        <end position="150"/>
    </location>
    <ligand>
        <name>ATP</name>
        <dbReference type="ChEBI" id="CHEBI:30616"/>
    </ligand>
</feature>
<evidence type="ECO:0000256" key="4">
    <source>
        <dbReference type="ARBA" id="ARBA00022840"/>
    </source>
</evidence>
<feature type="short sequence motif" description="'KMSKS' region" evidence="8">
    <location>
        <begin position="196"/>
        <end position="200"/>
    </location>
</feature>
<evidence type="ECO:0000256" key="8">
    <source>
        <dbReference type="HAMAP-Rule" id="MF_00140"/>
    </source>
</evidence>
<keyword evidence="5 8" id="KW-0648">Protein biosynthesis</keyword>
<dbReference type="InterPro" id="IPR002306">
    <property type="entry name" value="Trp-tRNA-ligase"/>
</dbReference>
<evidence type="ECO:0000313" key="13">
    <source>
        <dbReference type="Proteomes" id="UP001197492"/>
    </source>
</evidence>
<dbReference type="RefSeq" id="WP_217747870.1">
    <property type="nucleotide sequence ID" value="NZ_JAHOEB010000048.1"/>
</dbReference>
<keyword evidence="2 8" id="KW-0436">Ligase</keyword>
<comment type="similarity">
    <text evidence="1 8 9">Belongs to the class-I aminoacyl-tRNA synthetase family.</text>
</comment>
<protein>
    <recommendedName>
        <fullName evidence="8">Tryptophan--tRNA ligase</fullName>
        <ecNumber evidence="8">6.1.1.2</ecNumber>
    </recommendedName>
    <alternativeName>
        <fullName evidence="8">Tryptophanyl-tRNA synthetase</fullName>
        <shortName evidence="8">TrpRS</shortName>
    </alternativeName>
</protein>
<evidence type="ECO:0000313" key="12">
    <source>
        <dbReference type="Proteomes" id="UP001196408"/>
    </source>
</evidence>
<evidence type="ECO:0000256" key="5">
    <source>
        <dbReference type="ARBA" id="ARBA00022917"/>
    </source>
</evidence>
<feature type="binding site" evidence="8">
    <location>
        <position position="136"/>
    </location>
    <ligand>
        <name>L-tryptophan</name>
        <dbReference type="ChEBI" id="CHEBI:57912"/>
    </ligand>
</feature>
<evidence type="ECO:0000256" key="2">
    <source>
        <dbReference type="ARBA" id="ARBA00022598"/>
    </source>
</evidence>
<evidence type="ECO:0000256" key="3">
    <source>
        <dbReference type="ARBA" id="ARBA00022741"/>
    </source>
</evidence>
<dbReference type="NCBIfam" id="TIGR00233">
    <property type="entry name" value="trpS"/>
    <property type="match status" value="1"/>
</dbReference>
<dbReference type="EMBL" id="JAHOEF010000048">
    <property type="protein sequence ID" value="MBV3383099.1"/>
    <property type="molecule type" value="Genomic_DNA"/>
</dbReference>
<dbReference type="EC" id="6.1.1.2" evidence="8"/>
<feature type="binding site" evidence="8">
    <location>
        <begin position="196"/>
        <end position="200"/>
    </location>
    <ligand>
        <name>ATP</name>
        <dbReference type="ChEBI" id="CHEBI:30616"/>
    </ligand>
</feature>
<dbReference type="GO" id="GO:0006436">
    <property type="term" value="P:tryptophanyl-tRNA aminoacylation"/>
    <property type="evidence" value="ECO:0007669"/>
    <property type="project" value="UniProtKB-UniRule"/>
</dbReference>
<feature type="binding site" evidence="8">
    <location>
        <position position="187"/>
    </location>
    <ligand>
        <name>ATP</name>
        <dbReference type="ChEBI" id="CHEBI:30616"/>
    </ligand>
</feature>
<dbReference type="Pfam" id="PF00579">
    <property type="entry name" value="tRNA-synt_1b"/>
    <property type="match status" value="1"/>
</dbReference>
<name>A0AAW4MVX2_9FIRM</name>
<feature type="short sequence motif" description="'HIGH' region" evidence="8">
    <location>
        <begin position="10"/>
        <end position="18"/>
    </location>
</feature>
<evidence type="ECO:0000256" key="9">
    <source>
        <dbReference type="RuleBase" id="RU363036"/>
    </source>
</evidence>
<organism evidence="10 12">
    <name type="scientific">Catenibacterium mitsuokai</name>
    <dbReference type="NCBI Taxonomy" id="100886"/>
    <lineage>
        <taxon>Bacteria</taxon>
        <taxon>Bacillati</taxon>
        <taxon>Bacillota</taxon>
        <taxon>Erysipelotrichia</taxon>
        <taxon>Erysipelotrichales</taxon>
        <taxon>Coprobacillaceae</taxon>
        <taxon>Catenibacterium</taxon>
    </lineage>
</organism>
<keyword evidence="6 8" id="KW-0030">Aminoacyl-tRNA synthetase</keyword>